<dbReference type="Pfam" id="PF00589">
    <property type="entry name" value="Phage_integrase"/>
    <property type="match status" value="1"/>
</dbReference>
<dbReference type="SUPFAM" id="SSF56349">
    <property type="entry name" value="DNA breaking-rejoining enzymes"/>
    <property type="match status" value="1"/>
</dbReference>
<keyword evidence="3" id="KW-0233">DNA recombination</keyword>
<name>A0A8J8MNK7_9FIRM</name>
<feature type="domain" description="Tyr recombinase" evidence="5">
    <location>
        <begin position="138"/>
        <end position="329"/>
    </location>
</feature>
<dbReference type="Gene3D" id="1.10.150.130">
    <property type="match status" value="1"/>
</dbReference>
<dbReference type="Proteomes" id="UP000683246">
    <property type="component" value="Chromosome"/>
</dbReference>
<keyword evidence="2 4" id="KW-0238">DNA-binding</keyword>
<dbReference type="RefSeq" id="WP_212695555.1">
    <property type="nucleotide sequence ID" value="NZ_CP058649.1"/>
</dbReference>
<dbReference type="EMBL" id="CP058649">
    <property type="protein sequence ID" value="QUI24856.1"/>
    <property type="molecule type" value="Genomic_DNA"/>
</dbReference>
<evidence type="ECO:0000256" key="4">
    <source>
        <dbReference type="PROSITE-ProRule" id="PRU01248"/>
    </source>
</evidence>
<dbReference type="PANTHER" id="PTHR30349">
    <property type="entry name" value="PHAGE INTEGRASE-RELATED"/>
    <property type="match status" value="1"/>
</dbReference>
<dbReference type="PROSITE" id="PS51898">
    <property type="entry name" value="TYR_RECOMBINASE"/>
    <property type="match status" value="1"/>
</dbReference>
<evidence type="ECO:0000256" key="1">
    <source>
        <dbReference type="ARBA" id="ARBA00008857"/>
    </source>
</evidence>
<evidence type="ECO:0000256" key="3">
    <source>
        <dbReference type="ARBA" id="ARBA00023172"/>
    </source>
</evidence>
<dbReference type="GO" id="GO:0006310">
    <property type="term" value="P:DNA recombination"/>
    <property type="evidence" value="ECO:0007669"/>
    <property type="project" value="UniProtKB-KW"/>
</dbReference>
<evidence type="ECO:0000259" key="5">
    <source>
        <dbReference type="PROSITE" id="PS51898"/>
    </source>
</evidence>
<evidence type="ECO:0000256" key="2">
    <source>
        <dbReference type="ARBA" id="ARBA00023125"/>
    </source>
</evidence>
<dbReference type="GO" id="GO:0015074">
    <property type="term" value="P:DNA integration"/>
    <property type="evidence" value="ECO:0007669"/>
    <property type="project" value="InterPro"/>
</dbReference>
<dbReference type="GO" id="GO:0003677">
    <property type="term" value="F:DNA binding"/>
    <property type="evidence" value="ECO:0007669"/>
    <property type="project" value="UniProtKB-UniRule"/>
</dbReference>
<dbReference type="PANTHER" id="PTHR30349:SF41">
    <property type="entry name" value="INTEGRASE_RECOMBINASE PROTEIN MJ0367-RELATED"/>
    <property type="match status" value="1"/>
</dbReference>
<evidence type="ECO:0000313" key="8">
    <source>
        <dbReference type="Proteomes" id="UP000683246"/>
    </source>
</evidence>
<evidence type="ECO:0000259" key="6">
    <source>
        <dbReference type="PROSITE" id="PS51900"/>
    </source>
</evidence>
<protein>
    <submittedName>
        <fullName evidence="7">Tyrosine-type recombinase/integrase</fullName>
    </submittedName>
</protein>
<comment type="similarity">
    <text evidence="1">Belongs to the 'phage' integrase family.</text>
</comment>
<accession>A0A8J8MNK7</accession>
<dbReference type="KEGG" id="vpy:HZI73_22260"/>
<proteinExistence type="inferred from homology"/>
<dbReference type="InterPro" id="IPR050090">
    <property type="entry name" value="Tyrosine_recombinase_XerCD"/>
</dbReference>
<dbReference type="AlphaFoldDB" id="A0A8J8MNK7"/>
<dbReference type="InterPro" id="IPR044068">
    <property type="entry name" value="CB"/>
</dbReference>
<reference evidence="7" key="1">
    <citation type="submission" date="2020-07" db="EMBL/GenBank/DDBJ databases">
        <title>Vallitalea pronyensis genome.</title>
        <authorList>
            <person name="Postec A."/>
        </authorList>
    </citation>
    <scope>NUCLEOTIDE SEQUENCE</scope>
    <source>
        <strain evidence="7">FatNI3</strain>
    </source>
</reference>
<dbReference type="InterPro" id="IPR013762">
    <property type="entry name" value="Integrase-like_cat_sf"/>
</dbReference>
<evidence type="ECO:0000313" key="7">
    <source>
        <dbReference type="EMBL" id="QUI24856.1"/>
    </source>
</evidence>
<keyword evidence="8" id="KW-1185">Reference proteome</keyword>
<gene>
    <name evidence="7" type="ORF">HZI73_22260</name>
</gene>
<dbReference type="InterPro" id="IPR002104">
    <property type="entry name" value="Integrase_catalytic"/>
</dbReference>
<feature type="domain" description="Core-binding (CB)" evidence="6">
    <location>
        <begin position="14"/>
        <end position="117"/>
    </location>
</feature>
<dbReference type="InterPro" id="IPR010998">
    <property type="entry name" value="Integrase_recombinase_N"/>
</dbReference>
<dbReference type="PROSITE" id="PS51900">
    <property type="entry name" value="CB"/>
    <property type="match status" value="1"/>
</dbReference>
<organism evidence="7 8">
    <name type="scientific">Vallitalea pronyensis</name>
    <dbReference type="NCBI Taxonomy" id="1348613"/>
    <lineage>
        <taxon>Bacteria</taxon>
        <taxon>Bacillati</taxon>
        <taxon>Bacillota</taxon>
        <taxon>Clostridia</taxon>
        <taxon>Lachnospirales</taxon>
        <taxon>Vallitaleaceae</taxon>
        <taxon>Vallitalea</taxon>
    </lineage>
</organism>
<dbReference type="InterPro" id="IPR011010">
    <property type="entry name" value="DNA_brk_join_enz"/>
</dbReference>
<dbReference type="Gene3D" id="1.10.443.10">
    <property type="entry name" value="Intergrase catalytic core"/>
    <property type="match status" value="1"/>
</dbReference>
<sequence length="348" mass="41376">MGIFVIGRVNDINITLKQAYELFLLEKESNCSEKTVKNYKNDIRYFIEWITKDRDLNCHEIYIDTIDLIDIKRYVVMLRKRPKLLNHHMQPTENKPITSTTIRTYSRHIKVFFNFLYQEEYMEKEIMKRFKMIKEERKAIVPLSADEVKSIDNVYNSKTKSGLRNLCIMHLMLDEGLRVSEVVRLRICDFMYDKNLLFIRASKGNKERYVTLSPNVKRMLYKYLILYRAITDEQLSDLNRYEEDALLLGVRENKPITQNVIKQLFARLKSKVKISRLKPHLLRHTFATSYILGGGDISSLRLLLGHSDIKVTEKYLHMSNTLFLTAGKDNIYRLDKVYFKRYYDTFST</sequence>